<dbReference type="EMBL" id="JANAVZ010000019">
    <property type="protein sequence ID" value="MCT4334771.1"/>
    <property type="molecule type" value="Genomic_DNA"/>
</dbReference>
<keyword evidence="2" id="KW-0808">Transferase</keyword>
<dbReference type="InterPro" id="IPR043131">
    <property type="entry name" value="BCAT-like_N"/>
</dbReference>
<dbReference type="GO" id="GO:0008483">
    <property type="term" value="F:transaminase activity"/>
    <property type="evidence" value="ECO:0007669"/>
    <property type="project" value="UniProtKB-KW"/>
</dbReference>
<dbReference type="SUPFAM" id="SSF56752">
    <property type="entry name" value="D-aminoacid aminotransferase-like PLP-dependent enzymes"/>
    <property type="match status" value="1"/>
</dbReference>
<dbReference type="Gene3D" id="3.30.470.10">
    <property type="match status" value="1"/>
</dbReference>
<organism evidence="2 3">
    <name type="scientific">Paracoccus maritimus</name>
    <dbReference type="NCBI Taxonomy" id="2933292"/>
    <lineage>
        <taxon>Bacteria</taxon>
        <taxon>Pseudomonadati</taxon>
        <taxon>Pseudomonadota</taxon>
        <taxon>Alphaproteobacteria</taxon>
        <taxon>Rhodobacterales</taxon>
        <taxon>Paracoccaceae</taxon>
        <taxon>Paracoccus</taxon>
    </lineage>
</organism>
<evidence type="ECO:0000313" key="2">
    <source>
        <dbReference type="EMBL" id="MCT4334771.1"/>
    </source>
</evidence>
<dbReference type="NCBIfam" id="NF005729">
    <property type="entry name" value="PRK07546.1-3"/>
    <property type="match status" value="1"/>
</dbReference>
<dbReference type="InterPro" id="IPR001544">
    <property type="entry name" value="Aminotrans_IV"/>
</dbReference>
<proteinExistence type="predicted"/>
<gene>
    <name evidence="2" type="ORF">MU516_18175</name>
</gene>
<dbReference type="Pfam" id="PF01063">
    <property type="entry name" value="Aminotran_4"/>
    <property type="match status" value="1"/>
</dbReference>
<dbReference type="InterPro" id="IPR036038">
    <property type="entry name" value="Aminotransferase-like"/>
</dbReference>
<keyword evidence="2" id="KW-0032">Aminotransferase</keyword>
<accession>A0ABT2KDZ6</accession>
<dbReference type="Gene3D" id="3.20.10.10">
    <property type="entry name" value="D-amino Acid Aminotransferase, subunit A, domain 2"/>
    <property type="match status" value="1"/>
</dbReference>
<keyword evidence="3" id="KW-1185">Reference proteome</keyword>
<sequence length="199" mass="21893">MFETMRAEPDRRIRLWPRHLERLRRGCATVGFQLDEDAVAAALQGLPAGTVLRVRLAVDAAGRTRVAHQPLPANPPFWRAQFSPMRLDSDDPWLRIKSSHRPAYDGARAALRDGCDEAILLNQRGEICEGSITSLFLRRGDALLTPPLHCGLLPGVLRASLLATGMASEQVLMPDDLSQGDLFCGNALRGLIPLRLVQS</sequence>
<protein>
    <recommendedName>
        <fullName evidence="1">Probable branched-chain-amino-acid aminotransferase</fullName>
    </recommendedName>
</protein>
<dbReference type="Proteomes" id="UP001320702">
    <property type="component" value="Unassembled WGS sequence"/>
</dbReference>
<dbReference type="InterPro" id="IPR043132">
    <property type="entry name" value="BCAT-like_C"/>
</dbReference>
<name>A0ABT2KDZ6_9RHOB</name>
<evidence type="ECO:0000256" key="1">
    <source>
        <dbReference type="ARBA" id="ARBA00014472"/>
    </source>
</evidence>
<evidence type="ECO:0000313" key="3">
    <source>
        <dbReference type="Proteomes" id="UP001320702"/>
    </source>
</evidence>
<comment type="caution">
    <text evidence="2">The sequence shown here is derived from an EMBL/GenBank/DDBJ whole genome shotgun (WGS) entry which is preliminary data.</text>
</comment>
<reference evidence="2 3" key="1">
    <citation type="submission" date="2022-04" db="EMBL/GenBank/DDBJ databases">
        <title>Paracoccus sp. YLB-12 draft genome sequence.</title>
        <authorList>
            <person name="Yu L."/>
        </authorList>
    </citation>
    <scope>NUCLEOTIDE SEQUENCE [LARGE SCALE GENOMIC DNA]</scope>
    <source>
        <strain evidence="2 3">YLB-12</strain>
    </source>
</reference>
<dbReference type="RefSeq" id="WP_260278648.1">
    <property type="nucleotide sequence ID" value="NZ_JANAVZ010000019.1"/>
</dbReference>